<dbReference type="PANTHER" id="PTHR43479:SF11">
    <property type="entry name" value="ACREF_ENVCD OPERON REPRESSOR-RELATED"/>
    <property type="match status" value="1"/>
</dbReference>
<dbReference type="HOGENOM" id="CLU_069356_12_8_9"/>
<accession>R3U5P3</accession>
<feature type="DNA-binding region" description="H-T-H motif" evidence="2">
    <location>
        <begin position="22"/>
        <end position="41"/>
    </location>
</feature>
<dbReference type="AlphaFoldDB" id="R3U5P3"/>
<keyword evidence="1 2" id="KW-0238">DNA-binding</keyword>
<dbReference type="RefSeq" id="WP_010766859.1">
    <property type="nucleotide sequence ID" value="NZ_ASWE01000005.1"/>
</dbReference>
<dbReference type="InterPro" id="IPR009057">
    <property type="entry name" value="Homeodomain-like_sf"/>
</dbReference>
<dbReference type="GO" id="GO:0003677">
    <property type="term" value="F:DNA binding"/>
    <property type="evidence" value="ECO:0007669"/>
    <property type="project" value="UniProtKB-UniRule"/>
</dbReference>
<dbReference type="STRING" id="154621.RV11_GL001604"/>
<dbReference type="Pfam" id="PF00440">
    <property type="entry name" value="TetR_N"/>
    <property type="match status" value="1"/>
</dbReference>
<sequence>MYEEILDVAEKLFMTKGYQATSTRQITEILGVSQPTIYYHFKNKEEIYYHVMLRLSEDVRINLGSISENQEKTLEEKLVSMTEFLKAKHPFNLFLMLHDIQHTLSPALSEKLYVLWEASYKQPFITLFSKHNSQLRKEMNLEFVVRYLFMLIASYLEKGEQEYELQESIDLFLHGVIKD</sequence>
<evidence type="ECO:0000256" key="2">
    <source>
        <dbReference type="PROSITE-ProRule" id="PRU00335"/>
    </source>
</evidence>
<keyword evidence="5" id="KW-1185">Reference proteome</keyword>
<dbReference type="OrthoDB" id="9814200at2"/>
<evidence type="ECO:0000313" key="5">
    <source>
        <dbReference type="Proteomes" id="UP000013785"/>
    </source>
</evidence>
<organism evidence="4 5">
    <name type="scientific">Enterococcus phoeniculicola ATCC BAA-412</name>
    <dbReference type="NCBI Taxonomy" id="1158610"/>
    <lineage>
        <taxon>Bacteria</taxon>
        <taxon>Bacillati</taxon>
        <taxon>Bacillota</taxon>
        <taxon>Bacilli</taxon>
        <taxon>Lactobacillales</taxon>
        <taxon>Enterococcaceae</taxon>
        <taxon>Enterococcus</taxon>
    </lineage>
</organism>
<protein>
    <recommendedName>
        <fullName evidence="3">HTH tetR-type domain-containing protein</fullName>
    </recommendedName>
</protein>
<evidence type="ECO:0000256" key="1">
    <source>
        <dbReference type="ARBA" id="ARBA00023125"/>
    </source>
</evidence>
<name>R3U5P3_9ENTE</name>
<dbReference type="Gene3D" id="1.10.357.10">
    <property type="entry name" value="Tetracycline Repressor, domain 2"/>
    <property type="match status" value="1"/>
</dbReference>
<dbReference type="PROSITE" id="PS50977">
    <property type="entry name" value="HTH_TETR_2"/>
    <property type="match status" value="1"/>
</dbReference>
<proteinExistence type="predicted"/>
<dbReference type="PRINTS" id="PR00455">
    <property type="entry name" value="HTHTETR"/>
</dbReference>
<dbReference type="SUPFAM" id="SSF46689">
    <property type="entry name" value="Homeodomain-like"/>
    <property type="match status" value="1"/>
</dbReference>
<feature type="domain" description="HTH tetR-type" evidence="3">
    <location>
        <begin position="1"/>
        <end position="59"/>
    </location>
</feature>
<gene>
    <name evidence="4" type="ORF">UC3_00172</name>
</gene>
<comment type="caution">
    <text evidence="4">The sequence shown here is derived from an EMBL/GenBank/DDBJ whole genome shotgun (WGS) entry which is preliminary data.</text>
</comment>
<dbReference type="eggNOG" id="COG1309">
    <property type="taxonomic scope" value="Bacteria"/>
</dbReference>
<evidence type="ECO:0000313" key="4">
    <source>
        <dbReference type="EMBL" id="EOL49269.1"/>
    </source>
</evidence>
<dbReference type="PANTHER" id="PTHR43479">
    <property type="entry name" value="ACREF/ENVCD OPERON REPRESSOR-RELATED"/>
    <property type="match status" value="1"/>
</dbReference>
<dbReference type="EMBL" id="AJAT01000005">
    <property type="protein sequence ID" value="EOL49269.1"/>
    <property type="molecule type" value="Genomic_DNA"/>
</dbReference>
<dbReference type="PROSITE" id="PS01081">
    <property type="entry name" value="HTH_TETR_1"/>
    <property type="match status" value="1"/>
</dbReference>
<reference evidence="4 5" key="1">
    <citation type="submission" date="2013-02" db="EMBL/GenBank/DDBJ databases">
        <title>The Genome Sequence of Enterococcus phoeniculicola BAA-412.</title>
        <authorList>
            <consortium name="The Broad Institute Genome Sequencing Platform"/>
            <consortium name="The Broad Institute Genome Sequencing Center for Infectious Disease"/>
            <person name="Earl A.M."/>
            <person name="Gilmore M.S."/>
            <person name="Lebreton F."/>
            <person name="Walker B."/>
            <person name="Young S.K."/>
            <person name="Zeng Q."/>
            <person name="Gargeya S."/>
            <person name="Fitzgerald M."/>
            <person name="Haas B."/>
            <person name="Abouelleil A."/>
            <person name="Alvarado L."/>
            <person name="Arachchi H.M."/>
            <person name="Berlin A.M."/>
            <person name="Chapman S.B."/>
            <person name="Dewar J."/>
            <person name="Goldberg J."/>
            <person name="Griggs A."/>
            <person name="Gujja S."/>
            <person name="Hansen M."/>
            <person name="Howarth C."/>
            <person name="Imamovic A."/>
            <person name="Larimer J."/>
            <person name="McCowan C."/>
            <person name="Murphy C."/>
            <person name="Neiman D."/>
            <person name="Pearson M."/>
            <person name="Priest M."/>
            <person name="Roberts A."/>
            <person name="Saif S."/>
            <person name="Shea T."/>
            <person name="Sisk P."/>
            <person name="Sykes S."/>
            <person name="Wortman J."/>
            <person name="Nusbaum C."/>
            <person name="Birren B."/>
        </authorList>
    </citation>
    <scope>NUCLEOTIDE SEQUENCE [LARGE SCALE GENOMIC DNA]</scope>
    <source>
        <strain evidence="4 5">ATCC BAA-412</strain>
    </source>
</reference>
<dbReference type="InterPro" id="IPR001647">
    <property type="entry name" value="HTH_TetR"/>
</dbReference>
<dbReference type="PATRIC" id="fig|1158610.3.peg.150"/>
<dbReference type="InterPro" id="IPR023772">
    <property type="entry name" value="DNA-bd_HTH_TetR-type_CS"/>
</dbReference>
<evidence type="ECO:0000259" key="3">
    <source>
        <dbReference type="PROSITE" id="PS50977"/>
    </source>
</evidence>
<dbReference type="Proteomes" id="UP000013785">
    <property type="component" value="Unassembled WGS sequence"/>
</dbReference>
<dbReference type="InterPro" id="IPR050624">
    <property type="entry name" value="HTH-type_Tx_Regulator"/>
</dbReference>